<dbReference type="InterPro" id="IPR013780">
    <property type="entry name" value="Glyco_hydro_b"/>
</dbReference>
<dbReference type="KEGG" id="bfc:BacF7301_03870"/>
<dbReference type="Gene3D" id="3.20.20.80">
    <property type="entry name" value="Glycosidases"/>
    <property type="match status" value="1"/>
</dbReference>
<evidence type="ECO:0000256" key="2">
    <source>
        <dbReference type="ARBA" id="ARBA00022729"/>
    </source>
</evidence>
<dbReference type="GO" id="GO:0016020">
    <property type="term" value="C:membrane"/>
    <property type="evidence" value="ECO:0007669"/>
    <property type="project" value="GOC"/>
</dbReference>
<evidence type="ECO:0000256" key="3">
    <source>
        <dbReference type="ARBA" id="ARBA00022801"/>
    </source>
</evidence>
<dbReference type="PANTHER" id="PTHR11069:SF38">
    <property type="entry name" value="GLUCURONOXYLANASE XYNC"/>
    <property type="match status" value="1"/>
</dbReference>
<feature type="domain" description="Endo-beta-1,6-galactanase-like" evidence="5">
    <location>
        <begin position="68"/>
        <end position="293"/>
    </location>
</feature>
<feature type="signal peptide" evidence="4">
    <location>
        <begin position="1"/>
        <end position="33"/>
    </location>
</feature>
<accession>A0A6H0KLU3</accession>
<gene>
    <name evidence="6" type="ORF">BacF7301_03870</name>
</gene>
<dbReference type="GO" id="GO:0006665">
    <property type="term" value="P:sphingolipid metabolic process"/>
    <property type="evidence" value="ECO:0007669"/>
    <property type="project" value="InterPro"/>
</dbReference>
<evidence type="ECO:0000313" key="6">
    <source>
        <dbReference type="EMBL" id="QIU93337.1"/>
    </source>
</evidence>
<evidence type="ECO:0000256" key="4">
    <source>
        <dbReference type="SAM" id="SignalP"/>
    </source>
</evidence>
<dbReference type="Proteomes" id="UP000501780">
    <property type="component" value="Chromosome"/>
</dbReference>
<keyword evidence="3 6" id="KW-0378">Hydrolase</keyword>
<reference evidence="6 7" key="1">
    <citation type="submission" date="2020-03" db="EMBL/GenBank/DDBJ databases">
        <title>Genomic analysis of Bacteroides faecium CBA7301.</title>
        <authorList>
            <person name="Kim J."/>
            <person name="Roh S.W."/>
        </authorList>
    </citation>
    <scope>NUCLEOTIDE SEQUENCE [LARGE SCALE GENOMIC DNA]</scope>
    <source>
        <strain evidence="6 7">CBA7301</strain>
    </source>
</reference>
<dbReference type="InterPro" id="IPR017853">
    <property type="entry name" value="GH"/>
</dbReference>
<keyword evidence="2 4" id="KW-0732">Signal</keyword>
<dbReference type="Gene3D" id="2.60.40.1180">
    <property type="entry name" value="Golgi alpha-mannosidase II"/>
    <property type="match status" value="1"/>
</dbReference>
<dbReference type="InterPro" id="IPR001139">
    <property type="entry name" value="Glyco_hydro_30"/>
</dbReference>
<dbReference type="PANTHER" id="PTHR11069">
    <property type="entry name" value="GLUCOSYLCERAMIDASE"/>
    <property type="match status" value="1"/>
</dbReference>
<evidence type="ECO:0000313" key="7">
    <source>
        <dbReference type="Proteomes" id="UP000501780"/>
    </source>
</evidence>
<comment type="similarity">
    <text evidence="1">Belongs to the glycosyl hydrolase 30 family.</text>
</comment>
<dbReference type="EMBL" id="CP050831">
    <property type="protein sequence ID" value="QIU93337.1"/>
    <property type="molecule type" value="Genomic_DNA"/>
</dbReference>
<dbReference type="InterPro" id="IPR039514">
    <property type="entry name" value="6GAL-like"/>
</dbReference>
<dbReference type="GO" id="GO:0004348">
    <property type="term" value="F:glucosylceramidase activity"/>
    <property type="evidence" value="ECO:0007669"/>
    <property type="project" value="InterPro"/>
</dbReference>
<dbReference type="SUPFAM" id="SSF51445">
    <property type="entry name" value="(Trans)glycosidases"/>
    <property type="match status" value="1"/>
</dbReference>
<evidence type="ECO:0000256" key="1">
    <source>
        <dbReference type="ARBA" id="ARBA00005382"/>
    </source>
</evidence>
<dbReference type="AlphaFoldDB" id="A0A6H0KLU3"/>
<keyword evidence="7" id="KW-1185">Reference proteome</keyword>
<dbReference type="Pfam" id="PF14587">
    <property type="entry name" value="Glyco_hydr_30_2"/>
    <property type="match status" value="1"/>
</dbReference>
<protein>
    <submittedName>
        <fullName evidence="6">Glycosyl hydrolase</fullName>
    </submittedName>
</protein>
<dbReference type="PROSITE" id="PS51257">
    <property type="entry name" value="PROKAR_LIPOPROTEIN"/>
    <property type="match status" value="1"/>
</dbReference>
<name>A0A6H0KLU3_9BACE</name>
<organism evidence="6 7">
    <name type="scientific">Bacteroides faecium</name>
    <dbReference type="NCBI Taxonomy" id="2715212"/>
    <lineage>
        <taxon>Bacteria</taxon>
        <taxon>Pseudomonadati</taxon>
        <taxon>Bacteroidota</taxon>
        <taxon>Bacteroidia</taxon>
        <taxon>Bacteroidales</taxon>
        <taxon>Bacteroidaceae</taxon>
        <taxon>Bacteroides</taxon>
    </lineage>
</organism>
<proteinExistence type="inferred from homology"/>
<evidence type="ECO:0000259" key="5">
    <source>
        <dbReference type="Pfam" id="PF14587"/>
    </source>
</evidence>
<feature type="chain" id="PRO_5026130444" evidence="4">
    <location>
        <begin position="34"/>
        <end position="533"/>
    </location>
</feature>
<sequence>MEIIRKTIRKEFMKKIYLLLCTSLSLMLGGITACDDNSLSNSEVYIPDPEIISDEDDGISPEPTTESVIRILPESKHQEIDGFGCNFGWAEAVYGCTKREQIMDDLYGENGLRFNVYRGEVCASSASEDGKTFNFKTNENYHLGAHSSEAKALFKSDADKFKEYAQLWIIDYLCKKKRMDIYYFFSVWTPPVVWKTSSDGETVSGGSGSFNSDYSKEYAEFLTGFAKAFKDKFGINVYGMSGWNEPDQAMGGWDGCLWGNQQMADFCIEHLRPELNRQGLQDTKIVYGELPWWANAVTWVENALRDNPELVDADIIAAGHGYSTVDANILPMRAAQEKGIHVWQTETCDDKTRDETWNDAMKWAKNYHDYLTKANTSAVVWWAGARQCTSTGENLLQTDAWDFSTNFYRVDRYYSIGQFSRYIQRGSVRVDVETESTTANRIPRDLSVSAYIKDNTYTIVLVNKSKTKSLNTLLEINGKEFDSMVSYTSNSSVKWLRKKLNPSATGKRYVNVPKYSVVSITGKLREKGTQTEQ</sequence>